<proteinExistence type="predicted"/>
<reference evidence="1" key="1">
    <citation type="submission" date="2021-12" db="EMBL/GenBank/DDBJ databases">
        <title>Novel species in genus Dyadobacter.</title>
        <authorList>
            <person name="Ma C."/>
        </authorList>
    </citation>
    <scope>NUCLEOTIDE SEQUENCE</scope>
    <source>
        <strain evidence="1">LJ419</strain>
    </source>
</reference>
<comment type="caution">
    <text evidence="1">The sequence shown here is derived from an EMBL/GenBank/DDBJ whole genome shotgun (WGS) entry which is preliminary data.</text>
</comment>
<sequence>MVYEKIFTMTTGKQVKIVVRGYYSAGETTIEPFVEIWVKHRKELFFSPIGLELPRYGFESVGLNNMKDRAMHASGITDQQFEQVMTEFKHITTSSVLL</sequence>
<evidence type="ECO:0000313" key="1">
    <source>
        <dbReference type="EMBL" id="MCF0064682.1"/>
    </source>
</evidence>
<protein>
    <submittedName>
        <fullName evidence="1">Uncharacterized protein</fullName>
    </submittedName>
</protein>
<dbReference type="Proteomes" id="UP001139000">
    <property type="component" value="Unassembled WGS sequence"/>
</dbReference>
<gene>
    <name evidence="1" type="ORF">LXM26_24440</name>
</gene>
<organism evidence="1 2">
    <name type="scientific">Dyadobacter chenwenxiniae</name>
    <dbReference type="NCBI Taxonomy" id="2906456"/>
    <lineage>
        <taxon>Bacteria</taxon>
        <taxon>Pseudomonadati</taxon>
        <taxon>Bacteroidota</taxon>
        <taxon>Cytophagia</taxon>
        <taxon>Cytophagales</taxon>
        <taxon>Spirosomataceae</taxon>
        <taxon>Dyadobacter</taxon>
    </lineage>
</organism>
<name>A0A9X1PNN6_9BACT</name>
<dbReference type="EMBL" id="JAJTTC010000008">
    <property type="protein sequence ID" value="MCF0064682.1"/>
    <property type="molecule type" value="Genomic_DNA"/>
</dbReference>
<evidence type="ECO:0000313" key="2">
    <source>
        <dbReference type="Proteomes" id="UP001139000"/>
    </source>
</evidence>
<dbReference type="RefSeq" id="WP_234657629.1">
    <property type="nucleotide sequence ID" value="NZ_CP094997.1"/>
</dbReference>
<dbReference type="AlphaFoldDB" id="A0A9X1PNN6"/>
<accession>A0A9X1PNN6</accession>
<keyword evidence="2" id="KW-1185">Reference proteome</keyword>